<reference evidence="1 2" key="1">
    <citation type="submission" date="2023-07" db="EMBL/GenBank/DDBJ databases">
        <title>Genomic Encyclopedia of Type Strains, Phase IV (KMG-IV): sequencing the most valuable type-strain genomes for metagenomic binning, comparative biology and taxonomic classification.</title>
        <authorList>
            <person name="Goeker M."/>
        </authorList>
    </citation>
    <scope>NUCLEOTIDE SEQUENCE [LARGE SCALE GENOMIC DNA]</scope>
    <source>
        <strain evidence="1 2">DSM 12396</strain>
    </source>
</reference>
<name>A0ABU0B344_9FIRM</name>
<accession>A0ABU0B344</accession>
<protein>
    <recommendedName>
        <fullName evidence="3">CARD domain-containing protein</fullName>
    </recommendedName>
</protein>
<dbReference type="EMBL" id="JAUSUX010000020">
    <property type="protein sequence ID" value="MDQ0287142.1"/>
    <property type="molecule type" value="Genomic_DNA"/>
</dbReference>
<keyword evidence="2" id="KW-1185">Reference proteome</keyword>
<sequence>MLLAYEYEGLLINLAHRNEVVSILQALDETDLVTPEIAKRKEAMIERLRRLGEHKIYERLRGSIPTA</sequence>
<dbReference type="Proteomes" id="UP001225644">
    <property type="component" value="Unassembled WGS sequence"/>
</dbReference>
<gene>
    <name evidence="1" type="ORF">J2Z49_002261</name>
</gene>
<evidence type="ECO:0000313" key="2">
    <source>
        <dbReference type="Proteomes" id="UP001225644"/>
    </source>
</evidence>
<comment type="caution">
    <text evidence="1">The sequence shown here is derived from an EMBL/GenBank/DDBJ whole genome shotgun (WGS) entry which is preliminary data.</text>
</comment>
<evidence type="ECO:0000313" key="1">
    <source>
        <dbReference type="EMBL" id="MDQ0287142.1"/>
    </source>
</evidence>
<evidence type="ECO:0008006" key="3">
    <source>
        <dbReference type="Google" id="ProtNLM"/>
    </source>
</evidence>
<proteinExistence type="predicted"/>
<organism evidence="1 2">
    <name type="scientific">Desulfofundulus luciae</name>
    <dbReference type="NCBI Taxonomy" id="74702"/>
    <lineage>
        <taxon>Bacteria</taxon>
        <taxon>Bacillati</taxon>
        <taxon>Bacillota</taxon>
        <taxon>Clostridia</taxon>
        <taxon>Eubacteriales</taxon>
        <taxon>Peptococcaceae</taxon>
        <taxon>Desulfofundulus</taxon>
    </lineage>
</organism>